<sequence length="143" mass="15389">MCVWPEDAAILRDFTATDRAVRSWHSLGVKVPEVFDEGALEVSGTITPVQFDTRYPEYAVSSLATGIAKRSDCQGGVRTPEGELLPDGVDHSQQIKDWLVAQVGAPTIDSSGLGQAPGNQREIPSDPSQAVALINEWLTACRP</sequence>
<dbReference type="RefSeq" id="WP_131173161.1">
    <property type="nucleotide sequence ID" value="NZ_FXTL01000029.1"/>
</dbReference>
<evidence type="ECO:0000313" key="1">
    <source>
        <dbReference type="EMBL" id="TBT91453.1"/>
    </source>
</evidence>
<name>A0A4Q9KHI3_PROTD</name>
<keyword evidence="2" id="KW-1185">Reference proteome</keyword>
<dbReference type="EMBL" id="SDMR01000027">
    <property type="protein sequence ID" value="TBT91453.1"/>
    <property type="molecule type" value="Genomic_DNA"/>
</dbReference>
<organism evidence="1 2">
    <name type="scientific">Propioniciclava tarda</name>
    <dbReference type="NCBI Taxonomy" id="433330"/>
    <lineage>
        <taxon>Bacteria</taxon>
        <taxon>Bacillati</taxon>
        <taxon>Actinomycetota</taxon>
        <taxon>Actinomycetes</taxon>
        <taxon>Propionibacteriales</taxon>
        <taxon>Propionibacteriaceae</taxon>
        <taxon>Propioniciclava</taxon>
    </lineage>
</organism>
<reference evidence="1 2" key="1">
    <citation type="submission" date="2019-01" db="EMBL/GenBank/DDBJ databases">
        <title>Lactibacter flavus gen. nov., sp. nov., a novel bacterium of the family Propionibacteriaceae isolated from raw milk and dairy products.</title>
        <authorList>
            <person name="Huptas C."/>
            <person name="Wenning M."/>
            <person name="Breitenwieser F."/>
            <person name="Doll E."/>
            <person name="Von Neubeck M."/>
            <person name="Busse H.-J."/>
            <person name="Scherer S."/>
        </authorList>
    </citation>
    <scope>NUCLEOTIDE SEQUENCE [LARGE SCALE GENOMIC DNA]</scope>
    <source>
        <strain evidence="1 2">DSM 22130</strain>
    </source>
</reference>
<comment type="caution">
    <text evidence="1">The sequence shown here is derived from an EMBL/GenBank/DDBJ whole genome shotgun (WGS) entry which is preliminary data.</text>
</comment>
<dbReference type="AlphaFoldDB" id="A0A4Q9KHI3"/>
<gene>
    <name evidence="1" type="ORF">ET996_13890</name>
</gene>
<accession>A0A4Q9KHI3</accession>
<evidence type="ECO:0000313" key="2">
    <source>
        <dbReference type="Proteomes" id="UP000291933"/>
    </source>
</evidence>
<dbReference type="Proteomes" id="UP000291933">
    <property type="component" value="Unassembled WGS sequence"/>
</dbReference>
<proteinExistence type="predicted"/>
<protein>
    <submittedName>
        <fullName evidence="1">Uncharacterized protein</fullName>
    </submittedName>
</protein>